<dbReference type="InterPro" id="IPR003388">
    <property type="entry name" value="Reticulon"/>
</dbReference>
<keyword evidence="5" id="KW-0472">Membrane</keyword>
<keyword evidence="4" id="KW-1133">Transmembrane helix</keyword>
<dbReference type="PANTHER" id="PTHR46626:SF2">
    <property type="entry name" value="RETICULON-LIKE PROTEIN B17"/>
    <property type="match status" value="1"/>
</dbReference>
<dbReference type="Proteomes" id="UP001372338">
    <property type="component" value="Unassembled WGS sequence"/>
</dbReference>
<comment type="subcellular location">
    <subcellularLocation>
        <location evidence="1">Endoplasmic reticulum membrane</location>
        <topology evidence="1">Multi-pass membrane protein</topology>
    </subcellularLocation>
</comment>
<proteinExistence type="predicted"/>
<accession>A0AAN9J397</accession>
<evidence type="ECO:0000313" key="8">
    <source>
        <dbReference type="EMBL" id="KAK7290881.1"/>
    </source>
</evidence>
<feature type="compositionally biased region" description="Polar residues" evidence="6">
    <location>
        <begin position="1"/>
        <end position="15"/>
    </location>
</feature>
<dbReference type="GO" id="GO:0005789">
    <property type="term" value="C:endoplasmic reticulum membrane"/>
    <property type="evidence" value="ECO:0007669"/>
    <property type="project" value="UniProtKB-SubCell"/>
</dbReference>
<dbReference type="InterPro" id="IPR044647">
    <property type="entry name" value="RTNLB17/18/21"/>
</dbReference>
<sequence length="391" mass="44755">MDYSTPPYQRSNPSVLNKPIQQQQQQNDLPKSLETLPTESPSPSPSRLRKSKTRLTDRLETAEESPEPAVVRRRRKCREAPVVAMQSPKKARRARKRSEVEIREEKDLVEEVGKPRKRRNNVRSKKEKEKVNLVNSVTPSCSSTKAEEEYGVDLDLVGKLLIVLFMSFLQTLLVNVYPKTSKHLNFRNQAEKKRELKLKESDILRLAKFVLPALNFAISKAGLLFSGEPSMTLKVAPFLLLGAEYGHFITIWRLCAIGFFGSFTVPKLYSCYAAQINNRGMEFIYLLKAFILLVLFRYVKQHVMEELEENGEAQEGEKGQQQALMVAEPEEEKEPQQALVVKIQMVLAYVLYLLNYEQEALRIVLGSDAQTDPVLVHKYLNLDPSDLDIQF</sequence>
<protein>
    <recommendedName>
        <fullName evidence="7">Reticulon domain-containing protein</fullName>
    </recommendedName>
</protein>
<evidence type="ECO:0000256" key="6">
    <source>
        <dbReference type="SAM" id="MobiDB-lite"/>
    </source>
</evidence>
<dbReference type="Pfam" id="PF02453">
    <property type="entry name" value="Reticulon"/>
    <property type="match status" value="1"/>
</dbReference>
<feature type="region of interest" description="Disordered" evidence="6">
    <location>
        <begin position="1"/>
        <end position="99"/>
    </location>
</feature>
<evidence type="ECO:0000313" key="9">
    <source>
        <dbReference type="Proteomes" id="UP001372338"/>
    </source>
</evidence>
<evidence type="ECO:0000256" key="5">
    <source>
        <dbReference type="ARBA" id="ARBA00023136"/>
    </source>
</evidence>
<evidence type="ECO:0000259" key="7">
    <source>
        <dbReference type="Pfam" id="PF02453"/>
    </source>
</evidence>
<organism evidence="8 9">
    <name type="scientific">Crotalaria pallida</name>
    <name type="common">Smooth rattlebox</name>
    <name type="synonym">Crotalaria striata</name>
    <dbReference type="NCBI Taxonomy" id="3830"/>
    <lineage>
        <taxon>Eukaryota</taxon>
        <taxon>Viridiplantae</taxon>
        <taxon>Streptophyta</taxon>
        <taxon>Embryophyta</taxon>
        <taxon>Tracheophyta</taxon>
        <taxon>Spermatophyta</taxon>
        <taxon>Magnoliopsida</taxon>
        <taxon>eudicotyledons</taxon>
        <taxon>Gunneridae</taxon>
        <taxon>Pentapetalae</taxon>
        <taxon>rosids</taxon>
        <taxon>fabids</taxon>
        <taxon>Fabales</taxon>
        <taxon>Fabaceae</taxon>
        <taxon>Papilionoideae</taxon>
        <taxon>50 kb inversion clade</taxon>
        <taxon>genistoids sensu lato</taxon>
        <taxon>core genistoids</taxon>
        <taxon>Crotalarieae</taxon>
        <taxon>Crotalaria</taxon>
    </lineage>
</organism>
<name>A0AAN9J397_CROPI</name>
<reference evidence="8 9" key="1">
    <citation type="submission" date="2024-01" db="EMBL/GenBank/DDBJ databases">
        <title>The genomes of 5 underutilized Papilionoideae crops provide insights into root nodulation and disease resistanc.</title>
        <authorList>
            <person name="Yuan L."/>
        </authorList>
    </citation>
    <scope>NUCLEOTIDE SEQUENCE [LARGE SCALE GENOMIC DNA]</scope>
    <source>
        <strain evidence="8">ZHUSHIDOU_FW_LH</strain>
        <tissue evidence="8">Leaf</tissue>
    </source>
</reference>
<keyword evidence="2" id="KW-0812">Transmembrane</keyword>
<dbReference type="PANTHER" id="PTHR46626">
    <property type="entry name" value="RETICULON-LIKE PROTEIN B17"/>
    <property type="match status" value="1"/>
</dbReference>
<comment type="caution">
    <text evidence="8">The sequence shown here is derived from an EMBL/GenBank/DDBJ whole genome shotgun (WGS) entry which is preliminary data.</text>
</comment>
<evidence type="ECO:0000256" key="3">
    <source>
        <dbReference type="ARBA" id="ARBA00022824"/>
    </source>
</evidence>
<evidence type="ECO:0000256" key="4">
    <source>
        <dbReference type="ARBA" id="ARBA00022989"/>
    </source>
</evidence>
<evidence type="ECO:0000256" key="1">
    <source>
        <dbReference type="ARBA" id="ARBA00004477"/>
    </source>
</evidence>
<feature type="domain" description="Reticulon" evidence="7">
    <location>
        <begin position="161"/>
        <end position="278"/>
    </location>
</feature>
<dbReference type="AlphaFoldDB" id="A0AAN9J397"/>
<evidence type="ECO:0000256" key="2">
    <source>
        <dbReference type="ARBA" id="ARBA00022692"/>
    </source>
</evidence>
<gene>
    <name evidence="8" type="ORF">RIF29_05635</name>
</gene>
<keyword evidence="3" id="KW-0256">Endoplasmic reticulum</keyword>
<feature type="compositionally biased region" description="Low complexity" evidence="6">
    <location>
        <begin position="21"/>
        <end position="41"/>
    </location>
</feature>
<dbReference type="EMBL" id="JAYWIO010000001">
    <property type="protein sequence ID" value="KAK7290881.1"/>
    <property type="molecule type" value="Genomic_DNA"/>
</dbReference>
<keyword evidence="9" id="KW-1185">Reference proteome</keyword>